<dbReference type="CDD" id="cd16448">
    <property type="entry name" value="RING-H2"/>
    <property type="match status" value="1"/>
</dbReference>
<keyword evidence="1" id="KW-0812">Transmembrane</keyword>
<evidence type="ECO:0000259" key="2">
    <source>
        <dbReference type="PROSITE" id="PS50089"/>
    </source>
</evidence>
<evidence type="ECO:0000256" key="1">
    <source>
        <dbReference type="SAM" id="Phobius"/>
    </source>
</evidence>
<organism evidence="3">
    <name type="scientific">viral metagenome</name>
    <dbReference type="NCBI Taxonomy" id="1070528"/>
    <lineage>
        <taxon>unclassified sequences</taxon>
        <taxon>metagenomes</taxon>
        <taxon>organismal metagenomes</taxon>
    </lineage>
</organism>
<dbReference type="AlphaFoldDB" id="A0A6C0EH55"/>
<keyword evidence="1" id="KW-1133">Transmembrane helix</keyword>
<evidence type="ECO:0000313" key="3">
    <source>
        <dbReference type="EMBL" id="QHT27931.1"/>
    </source>
</evidence>
<accession>A0A6C0EH55</accession>
<keyword evidence="1" id="KW-0472">Membrane</keyword>
<sequence>MDIIIYTTISPTTYKSNINNRKPKYVVIICIFIICMICLVCIIYSIYECYFEYIKRTKNKPYKIEFIKSNVDKDIDNCSICLEELTGDVCNLNNCSHKFHKLCFEQLQKYKIIHCPLCNQHFYIESIV</sequence>
<dbReference type="SMART" id="SM00184">
    <property type="entry name" value="RING"/>
    <property type="match status" value="1"/>
</dbReference>
<dbReference type="InterPro" id="IPR001841">
    <property type="entry name" value="Znf_RING"/>
</dbReference>
<feature type="transmembrane region" description="Helical" evidence="1">
    <location>
        <begin position="25"/>
        <end position="47"/>
    </location>
</feature>
<reference evidence="3" key="1">
    <citation type="journal article" date="2020" name="Nature">
        <title>Giant virus diversity and host interactions through global metagenomics.</title>
        <authorList>
            <person name="Schulz F."/>
            <person name="Roux S."/>
            <person name="Paez-Espino D."/>
            <person name="Jungbluth S."/>
            <person name="Walsh D.A."/>
            <person name="Denef V.J."/>
            <person name="McMahon K.D."/>
            <person name="Konstantinidis K.T."/>
            <person name="Eloe-Fadrosh E.A."/>
            <person name="Kyrpides N.C."/>
            <person name="Woyke T."/>
        </authorList>
    </citation>
    <scope>NUCLEOTIDE SEQUENCE</scope>
    <source>
        <strain evidence="3">GVMAG-M-3300000115-19</strain>
    </source>
</reference>
<dbReference type="EMBL" id="MN738845">
    <property type="protein sequence ID" value="QHT27931.1"/>
    <property type="molecule type" value="Genomic_DNA"/>
</dbReference>
<dbReference type="Pfam" id="PF13639">
    <property type="entry name" value="zf-RING_2"/>
    <property type="match status" value="1"/>
</dbReference>
<name>A0A6C0EH55_9ZZZZ</name>
<dbReference type="PROSITE" id="PS50089">
    <property type="entry name" value="ZF_RING_2"/>
    <property type="match status" value="1"/>
</dbReference>
<dbReference type="Gene3D" id="3.30.40.10">
    <property type="entry name" value="Zinc/RING finger domain, C3HC4 (zinc finger)"/>
    <property type="match status" value="1"/>
</dbReference>
<protein>
    <recommendedName>
        <fullName evidence="2">RING-type domain-containing protein</fullName>
    </recommendedName>
</protein>
<feature type="domain" description="RING-type" evidence="2">
    <location>
        <begin position="78"/>
        <end position="119"/>
    </location>
</feature>
<dbReference type="InterPro" id="IPR013083">
    <property type="entry name" value="Znf_RING/FYVE/PHD"/>
</dbReference>
<proteinExistence type="predicted"/>
<dbReference type="SUPFAM" id="SSF57850">
    <property type="entry name" value="RING/U-box"/>
    <property type="match status" value="1"/>
</dbReference>